<dbReference type="InterPro" id="IPR016158">
    <property type="entry name" value="Cullin_homology"/>
</dbReference>
<dbReference type="SUPFAM" id="SSF75632">
    <property type="entry name" value="Cullin homology domain"/>
    <property type="match status" value="1"/>
</dbReference>
<evidence type="ECO:0000313" key="12">
    <source>
        <dbReference type="EMBL" id="EFA84651.1"/>
    </source>
</evidence>
<dbReference type="SUPFAM" id="SSF46785">
    <property type="entry name" value="Winged helix' DNA-binding domain"/>
    <property type="match status" value="1"/>
</dbReference>
<reference evidence="12 13" key="1">
    <citation type="journal article" date="2011" name="Genome Res.">
        <title>Phylogeny-wide analysis of social amoeba genomes highlights ancient origins for complex intercellular communication.</title>
        <authorList>
            <person name="Heidel A.J."/>
            <person name="Lawal H.M."/>
            <person name="Felder M."/>
            <person name="Schilde C."/>
            <person name="Helps N.R."/>
            <person name="Tunggal B."/>
            <person name="Rivero F."/>
            <person name="John U."/>
            <person name="Schleicher M."/>
            <person name="Eichinger L."/>
            <person name="Platzer M."/>
            <person name="Noegel A.A."/>
            <person name="Schaap P."/>
            <person name="Gloeckner G."/>
        </authorList>
    </citation>
    <scope>NUCLEOTIDE SEQUENCE [LARGE SCALE GENOMIC DNA]</scope>
    <source>
        <strain evidence="13">ATCC 26659 / Pp 5 / PN500</strain>
    </source>
</reference>
<dbReference type="EMBL" id="ADBJ01000008">
    <property type="protein sequence ID" value="EFA84651.1"/>
    <property type="molecule type" value="Genomic_DNA"/>
</dbReference>
<dbReference type="FunCoup" id="D3B027">
    <property type="interactions" value="110"/>
</dbReference>
<evidence type="ECO:0000259" key="11">
    <source>
        <dbReference type="PROSITE" id="PS50069"/>
    </source>
</evidence>
<dbReference type="PROSITE" id="PS50069">
    <property type="entry name" value="CULLIN_2"/>
    <property type="match status" value="1"/>
</dbReference>
<dbReference type="InterPro" id="IPR016159">
    <property type="entry name" value="Cullin_repeat-like_dom_sf"/>
</dbReference>
<dbReference type="OMA" id="ESRICYS"/>
<evidence type="ECO:0000256" key="3">
    <source>
        <dbReference type="ARBA" id="ARBA00022499"/>
    </source>
</evidence>
<dbReference type="InterPro" id="IPR036390">
    <property type="entry name" value="WH_DNA-bd_sf"/>
</dbReference>
<evidence type="ECO:0000256" key="1">
    <source>
        <dbReference type="ARBA" id="ARBA00004906"/>
    </source>
</evidence>
<dbReference type="Gene3D" id="1.10.10.10">
    <property type="entry name" value="Winged helix-like DNA-binding domain superfamily/Winged helix DNA-binding domain"/>
    <property type="match status" value="1"/>
</dbReference>
<evidence type="ECO:0000256" key="2">
    <source>
        <dbReference type="ARBA" id="ARBA00006019"/>
    </source>
</evidence>
<keyword evidence="13" id="KW-1185">Reference proteome</keyword>
<dbReference type="RefSeq" id="XP_020436764.1">
    <property type="nucleotide sequence ID" value="XM_020572647.1"/>
</dbReference>
<dbReference type="FunFam" id="1.20.1310.10:FF:000002">
    <property type="entry name" value="cullin-3 isoform X1"/>
    <property type="match status" value="1"/>
</dbReference>
<sequence>MANNNQNITLESLWESCEKPFQDIFVHLNKGLNNQTYMAIYTIVYNYCSSQNDGVLKDFYPKIENLLASKAAEIIKGADDLTDYDLLLYFRNKWNDWKFSAKVLKNWLEPVNRIYASDNSSRSTPVSGTGGPSQSSPPQSKIMQDGLNAWKKAAFDKLNNKLSASLLKIIQNDREDRDSSNLQVLADTLECYVQLGPEKNKLEVYQQYFEARFLSETEKFYKVESLDYVAKNGIPGYMKHISKRVEEERARVQKFMHSASTLDKLDPLLNQTLIIDYKEEFANKFLDLLTENKEEELTMMYNLLLRVDHLETLRVKLQEFIKIEGLKEIEKDLKEAQEKPQVLVKILLEIWNRFNRLIKNCFNNDSRFHSAMDQSFSIVINNNPASYDERKKESNIPVVLSKFCDQILRKGPYHISDEAELEVKLSEAVCLFRYLPDKDIFMLNYQKMLSKRLVEDLSASEDAEASMINKLKAHQGFDYCTKLTRMINDMRLCKDINTNFQNYLNDQGLTLPYTFNFYVLTNGSWSLSNKTSTTPFKPPTEMLPSLTYFEKFYKSSYKGRVLTFLYDFSRADVDSRQVKGKVYKLTTTAYQMAVLLMLNSSDKITRFQILDTIGLDENTIRLPLLSLIKIGVIESDNADYKSWTNDTTFSVNPKFTSKKMKVNCNIAVQIGETKTSEGAQTVSQTEIEKERYFKLQAAIVRIMKSKKVLSHNDLVVETTSQVSKWFTPKIPTIKKAIEYLIDQEYIKRTSDDNQNQRKYEYIA</sequence>
<evidence type="ECO:0000256" key="4">
    <source>
        <dbReference type="ARBA" id="ARBA00022786"/>
    </source>
</evidence>
<accession>D3B027</accession>
<comment type="caution">
    <text evidence="12">The sequence shown here is derived from an EMBL/GenBank/DDBJ whole genome shotgun (WGS) entry which is preliminary data.</text>
</comment>
<dbReference type="Proteomes" id="UP000001396">
    <property type="component" value="Unassembled WGS sequence"/>
</dbReference>
<dbReference type="InterPro" id="IPR019559">
    <property type="entry name" value="Cullin_neddylation_domain"/>
</dbReference>
<dbReference type="PANTHER" id="PTHR11932">
    <property type="entry name" value="CULLIN"/>
    <property type="match status" value="1"/>
</dbReference>
<dbReference type="UniPathway" id="UPA00143"/>
<protein>
    <recommendedName>
        <fullName evidence="6">Cullin-5</fullName>
    </recommendedName>
</protein>
<feature type="domain" description="Cullin family profile" evidence="11">
    <location>
        <begin position="395"/>
        <end position="628"/>
    </location>
</feature>
<dbReference type="Pfam" id="PF26557">
    <property type="entry name" value="Cullin_AB"/>
    <property type="match status" value="1"/>
</dbReference>
<evidence type="ECO:0000256" key="8">
    <source>
        <dbReference type="PROSITE-ProRule" id="PRU00330"/>
    </source>
</evidence>
<keyword evidence="3" id="KW-1017">Isopeptide bond</keyword>
<keyword evidence="4" id="KW-0833">Ubl conjugation pathway</keyword>
<feature type="compositionally biased region" description="Low complexity" evidence="10">
    <location>
        <begin position="120"/>
        <end position="140"/>
    </location>
</feature>
<keyword evidence="5" id="KW-0832">Ubl conjugation</keyword>
<evidence type="ECO:0000256" key="9">
    <source>
        <dbReference type="RuleBase" id="RU003829"/>
    </source>
</evidence>
<comment type="function">
    <text evidence="7">Probable core component of cullin-based SCF-like E3 ubiquitin-protein ligase complexes which mediate the ubiquitination and subsequent proteasomal degradation of target proteins. The E3 ubiquitin-protein ligase activity of the complex is dependent on the neddylation of the cullin subunit.</text>
</comment>
<dbReference type="FunFam" id="1.10.10.10:FF:000014">
    <property type="entry name" value="Cullin 1"/>
    <property type="match status" value="1"/>
</dbReference>
<feature type="region of interest" description="Disordered" evidence="10">
    <location>
        <begin position="119"/>
        <end position="142"/>
    </location>
</feature>
<dbReference type="GeneID" id="31357170"/>
<organism evidence="12 13">
    <name type="scientific">Heterostelium pallidum (strain ATCC 26659 / Pp 5 / PN500)</name>
    <name type="common">Cellular slime mold</name>
    <name type="synonym">Polysphondylium pallidum</name>
    <dbReference type="NCBI Taxonomy" id="670386"/>
    <lineage>
        <taxon>Eukaryota</taxon>
        <taxon>Amoebozoa</taxon>
        <taxon>Evosea</taxon>
        <taxon>Eumycetozoa</taxon>
        <taxon>Dictyostelia</taxon>
        <taxon>Acytosteliales</taxon>
        <taxon>Acytosteliaceae</taxon>
        <taxon>Heterostelium</taxon>
    </lineage>
</organism>
<dbReference type="InterPro" id="IPR036317">
    <property type="entry name" value="Cullin_homology_sf"/>
</dbReference>
<dbReference type="InterPro" id="IPR045093">
    <property type="entry name" value="Cullin"/>
</dbReference>
<dbReference type="AlphaFoldDB" id="D3B027"/>
<comment type="pathway">
    <text evidence="1">Protein modification; protein ubiquitination.</text>
</comment>
<dbReference type="GO" id="GO:0006511">
    <property type="term" value="P:ubiquitin-dependent protein catabolic process"/>
    <property type="evidence" value="ECO:0007669"/>
    <property type="project" value="InterPro"/>
</dbReference>
<comment type="similarity">
    <text evidence="2 8 9">Belongs to the cullin family.</text>
</comment>
<dbReference type="STRING" id="670386.D3B027"/>
<evidence type="ECO:0000256" key="5">
    <source>
        <dbReference type="ARBA" id="ARBA00022843"/>
    </source>
</evidence>
<dbReference type="Gene3D" id="3.30.230.130">
    <property type="entry name" value="Cullin, Chain C, Domain 2"/>
    <property type="match status" value="1"/>
</dbReference>
<dbReference type="Pfam" id="PF10557">
    <property type="entry name" value="Cullin_Nedd8"/>
    <property type="match status" value="1"/>
</dbReference>
<dbReference type="FunFam" id="1.20.1310.10:FF:000014">
    <property type="entry name" value="Cullin 5"/>
    <property type="match status" value="1"/>
</dbReference>
<dbReference type="InterPro" id="IPR036388">
    <property type="entry name" value="WH-like_DNA-bd_sf"/>
</dbReference>
<dbReference type="InParanoid" id="D3B027"/>
<evidence type="ECO:0000256" key="6">
    <source>
        <dbReference type="ARBA" id="ARBA00040451"/>
    </source>
</evidence>
<dbReference type="GO" id="GO:0016567">
    <property type="term" value="P:protein ubiquitination"/>
    <property type="evidence" value="ECO:0007669"/>
    <property type="project" value="UniProtKB-UniPathway"/>
</dbReference>
<dbReference type="SMART" id="SM00884">
    <property type="entry name" value="Cullin_Nedd8"/>
    <property type="match status" value="1"/>
</dbReference>
<dbReference type="Gene3D" id="1.20.1310.10">
    <property type="entry name" value="Cullin Repeats"/>
    <property type="match status" value="4"/>
</dbReference>
<dbReference type="SMART" id="SM00182">
    <property type="entry name" value="CULLIN"/>
    <property type="match status" value="1"/>
</dbReference>
<dbReference type="InterPro" id="IPR001373">
    <property type="entry name" value="Cullin_N"/>
</dbReference>
<evidence type="ECO:0000256" key="10">
    <source>
        <dbReference type="SAM" id="MobiDB-lite"/>
    </source>
</evidence>
<evidence type="ECO:0000256" key="7">
    <source>
        <dbReference type="ARBA" id="ARBA00056946"/>
    </source>
</evidence>
<name>D3B027_HETP5</name>
<dbReference type="InterPro" id="IPR059120">
    <property type="entry name" value="Cullin-like_AB"/>
</dbReference>
<gene>
    <name evidence="12" type="primary">culE</name>
    <name evidence="12" type="ORF">PPL_01641</name>
</gene>
<dbReference type="Pfam" id="PF00888">
    <property type="entry name" value="Cullin"/>
    <property type="match status" value="1"/>
</dbReference>
<dbReference type="SUPFAM" id="SSF74788">
    <property type="entry name" value="Cullin repeat-like"/>
    <property type="match status" value="1"/>
</dbReference>
<proteinExistence type="inferred from homology"/>
<dbReference type="GO" id="GO:0031625">
    <property type="term" value="F:ubiquitin protein ligase binding"/>
    <property type="evidence" value="ECO:0007669"/>
    <property type="project" value="InterPro"/>
</dbReference>
<evidence type="ECO:0000313" key="13">
    <source>
        <dbReference type="Proteomes" id="UP000001396"/>
    </source>
</evidence>